<feature type="transmembrane region" description="Helical" evidence="6">
    <location>
        <begin position="229"/>
        <end position="246"/>
    </location>
</feature>
<dbReference type="InterPro" id="IPR020846">
    <property type="entry name" value="MFS_dom"/>
</dbReference>
<dbReference type="SUPFAM" id="SSF103473">
    <property type="entry name" value="MFS general substrate transporter"/>
    <property type="match status" value="1"/>
</dbReference>
<evidence type="ECO:0000259" key="7">
    <source>
        <dbReference type="PROSITE" id="PS50850"/>
    </source>
</evidence>
<feature type="transmembrane region" description="Helical" evidence="6">
    <location>
        <begin position="174"/>
        <end position="195"/>
    </location>
</feature>
<dbReference type="Proteomes" id="UP000190188">
    <property type="component" value="Unassembled WGS sequence"/>
</dbReference>
<dbReference type="Pfam" id="PF07690">
    <property type="entry name" value="MFS_1"/>
    <property type="match status" value="1"/>
</dbReference>
<dbReference type="PANTHER" id="PTHR42718:SF9">
    <property type="entry name" value="MAJOR FACILITATOR SUPERFAMILY MULTIDRUG TRANSPORTER MFSC"/>
    <property type="match status" value="1"/>
</dbReference>
<evidence type="ECO:0000256" key="3">
    <source>
        <dbReference type="ARBA" id="ARBA00022692"/>
    </source>
</evidence>
<evidence type="ECO:0000256" key="4">
    <source>
        <dbReference type="ARBA" id="ARBA00022989"/>
    </source>
</evidence>
<dbReference type="PANTHER" id="PTHR42718">
    <property type="entry name" value="MAJOR FACILITATOR SUPERFAMILY MULTIDRUG TRANSPORTER MFSC"/>
    <property type="match status" value="1"/>
</dbReference>
<feature type="domain" description="Major facilitator superfamily (MFS) profile" evidence="7">
    <location>
        <begin position="21"/>
        <end position="460"/>
    </location>
</feature>
<accession>A0A1T2XFD5</accession>
<dbReference type="STRING" id="1324314.BVG16_12095"/>
<feature type="transmembrane region" description="Helical" evidence="6">
    <location>
        <begin position="393"/>
        <end position="414"/>
    </location>
</feature>
<dbReference type="AlphaFoldDB" id="A0A1T2XFD5"/>
<dbReference type="InterPro" id="IPR036259">
    <property type="entry name" value="MFS_trans_sf"/>
</dbReference>
<dbReference type="InterPro" id="IPR011701">
    <property type="entry name" value="MFS"/>
</dbReference>
<dbReference type="PROSITE" id="PS50850">
    <property type="entry name" value="MFS"/>
    <property type="match status" value="1"/>
</dbReference>
<comment type="subcellular location">
    <subcellularLocation>
        <location evidence="1">Cell membrane</location>
        <topology evidence="1">Multi-pass membrane protein</topology>
    </subcellularLocation>
</comment>
<dbReference type="Gene3D" id="1.20.1250.20">
    <property type="entry name" value="MFS general substrate transporter like domains"/>
    <property type="match status" value="1"/>
</dbReference>
<comment type="caution">
    <text evidence="8">The sequence shown here is derived from an EMBL/GenBank/DDBJ whole genome shotgun (WGS) entry which is preliminary data.</text>
</comment>
<feature type="transmembrane region" description="Helical" evidence="6">
    <location>
        <begin position="434"/>
        <end position="457"/>
    </location>
</feature>
<gene>
    <name evidence="8" type="ORF">BVG16_12095</name>
</gene>
<evidence type="ECO:0000256" key="6">
    <source>
        <dbReference type="SAM" id="Phobius"/>
    </source>
</evidence>
<name>A0A1T2XFD5_9BACL</name>
<dbReference type="GO" id="GO:0005886">
    <property type="term" value="C:plasma membrane"/>
    <property type="evidence" value="ECO:0007669"/>
    <property type="project" value="UniProtKB-SubCell"/>
</dbReference>
<protein>
    <submittedName>
        <fullName evidence="8">Tetracycline resistance MFS efflux pump</fullName>
    </submittedName>
</protein>
<feature type="transmembrane region" description="Helical" evidence="6">
    <location>
        <begin position="356"/>
        <end position="381"/>
    </location>
</feature>
<feature type="transmembrane region" description="Helical" evidence="6">
    <location>
        <begin position="115"/>
        <end position="134"/>
    </location>
</feature>
<evidence type="ECO:0000256" key="1">
    <source>
        <dbReference type="ARBA" id="ARBA00004651"/>
    </source>
</evidence>
<evidence type="ECO:0000256" key="2">
    <source>
        <dbReference type="ARBA" id="ARBA00022448"/>
    </source>
</evidence>
<organism evidence="8 9">
    <name type="scientific">Paenibacillus selenitireducens</name>
    <dbReference type="NCBI Taxonomy" id="1324314"/>
    <lineage>
        <taxon>Bacteria</taxon>
        <taxon>Bacillati</taxon>
        <taxon>Bacillota</taxon>
        <taxon>Bacilli</taxon>
        <taxon>Bacillales</taxon>
        <taxon>Paenibacillaceae</taxon>
        <taxon>Paenibacillus</taxon>
    </lineage>
</organism>
<feature type="transmembrane region" description="Helical" evidence="6">
    <location>
        <begin position="21"/>
        <end position="43"/>
    </location>
</feature>
<evidence type="ECO:0000313" key="9">
    <source>
        <dbReference type="Proteomes" id="UP000190188"/>
    </source>
</evidence>
<feature type="transmembrane region" description="Helical" evidence="6">
    <location>
        <begin position="207"/>
        <end position="223"/>
    </location>
</feature>
<dbReference type="GO" id="GO:0022857">
    <property type="term" value="F:transmembrane transporter activity"/>
    <property type="evidence" value="ECO:0007669"/>
    <property type="project" value="InterPro"/>
</dbReference>
<dbReference type="PRINTS" id="PR01036">
    <property type="entry name" value="TCRTETB"/>
</dbReference>
<feature type="transmembrane region" description="Helical" evidence="6">
    <location>
        <begin position="330"/>
        <end position="350"/>
    </location>
</feature>
<evidence type="ECO:0000313" key="8">
    <source>
        <dbReference type="EMBL" id="OPA78599.1"/>
    </source>
</evidence>
<evidence type="ECO:0000256" key="5">
    <source>
        <dbReference type="ARBA" id="ARBA00023136"/>
    </source>
</evidence>
<dbReference type="CDD" id="cd17321">
    <property type="entry name" value="MFS_MMR_MDR_like"/>
    <property type="match status" value="1"/>
</dbReference>
<proteinExistence type="predicted"/>
<dbReference type="Gene3D" id="1.20.1720.10">
    <property type="entry name" value="Multidrug resistance protein D"/>
    <property type="match status" value="1"/>
</dbReference>
<dbReference type="OrthoDB" id="2403626at2"/>
<dbReference type="EMBL" id="MSZX01000004">
    <property type="protein sequence ID" value="OPA78599.1"/>
    <property type="molecule type" value="Genomic_DNA"/>
</dbReference>
<feature type="transmembrane region" description="Helical" evidence="6">
    <location>
        <begin position="55"/>
        <end position="75"/>
    </location>
</feature>
<keyword evidence="5 6" id="KW-0472">Membrane</keyword>
<sequence>MVKQDGYESDHALYARQVRSTFGWLCFLVFFSTLNETVFNVSLPDIAKQFGIAPSVANWVNTSFILSFGVGSLIFSRIADIYSVKKLLIIGLLIYSGGSLMGMIAQSYFPAVAAARMIQGAGASAVPGLIMVIITRYVDKQNRGKAFGLVGSVVALSEGIGPAIGGIVADYIHWSFLFLLPVMTLFTIPFWVKVLPNETKQEGKTDFIGAILLSVGIVTMTLYMTQHQWMYLLIGLLFSILFLMHIRRAEQPFLSPSLLRNRRFIFGVLTGALMLGIVAGFISMVPYMMRDVHALTTGMIGGRILFPGTISVILFGVIGGVLVDKRGVTVVWYLGFMAIAASFVTITLFLDRTPWFMPVVLIFIFGGLSFVKTVISTVVSASLDAEQAGAGMGLLNLVCFLAEGIGIAVVGSLLTEHVVAFPWLLSLQSAKASLYSNVLLILVIFTVISGLAFAWNFKRK</sequence>
<keyword evidence="4 6" id="KW-1133">Transmembrane helix</keyword>
<feature type="transmembrane region" description="Helical" evidence="6">
    <location>
        <begin position="266"/>
        <end position="289"/>
    </location>
</feature>
<keyword evidence="3 6" id="KW-0812">Transmembrane</keyword>
<keyword evidence="2" id="KW-0813">Transport</keyword>
<reference evidence="8 9" key="1">
    <citation type="submission" date="2017-01" db="EMBL/GenBank/DDBJ databases">
        <title>Genome analysis of Paenibacillus selenitrireducens ES3-24.</title>
        <authorList>
            <person name="Xu D."/>
            <person name="Yao R."/>
            <person name="Zheng S."/>
        </authorList>
    </citation>
    <scope>NUCLEOTIDE SEQUENCE [LARGE SCALE GENOMIC DNA]</scope>
    <source>
        <strain evidence="8 9">ES3-24</strain>
    </source>
</reference>
<feature type="transmembrane region" description="Helical" evidence="6">
    <location>
        <begin position="304"/>
        <end position="323"/>
    </location>
</feature>
<feature type="transmembrane region" description="Helical" evidence="6">
    <location>
        <begin position="146"/>
        <end position="168"/>
    </location>
</feature>
<keyword evidence="9" id="KW-1185">Reference proteome</keyword>
<feature type="transmembrane region" description="Helical" evidence="6">
    <location>
        <begin position="87"/>
        <end position="109"/>
    </location>
</feature>